<dbReference type="EMBL" id="FQUU01000009">
    <property type="protein sequence ID" value="SHF37104.1"/>
    <property type="molecule type" value="Genomic_DNA"/>
</dbReference>
<reference evidence="1 2" key="1">
    <citation type="submission" date="2016-11" db="EMBL/GenBank/DDBJ databases">
        <authorList>
            <person name="Jaros S."/>
            <person name="Januszkiewicz K."/>
            <person name="Wedrychowicz H."/>
        </authorList>
    </citation>
    <scope>NUCLEOTIDE SEQUENCE [LARGE SCALE GENOMIC DNA]</scope>
    <source>
        <strain evidence="1 2">DSM 18119</strain>
    </source>
</reference>
<dbReference type="Proteomes" id="UP000184048">
    <property type="component" value="Unassembled WGS sequence"/>
</dbReference>
<sequence length="83" mass="9194">MTIKAFQGVHQMTLLSNLLAPAKAGKSTVSARYDLIINLSTFFGITLKTDNLFWNYIVPKERLLCNAYVPPLYRLCAASATAL</sequence>
<evidence type="ECO:0000313" key="1">
    <source>
        <dbReference type="EMBL" id="SHF37104.1"/>
    </source>
</evidence>
<accession>A0A1M5B3L6</accession>
<gene>
    <name evidence="1" type="ORF">SAMN02745131_02473</name>
</gene>
<keyword evidence="2" id="KW-1185">Reference proteome</keyword>
<protein>
    <submittedName>
        <fullName evidence="1">Uncharacterized protein</fullName>
    </submittedName>
</protein>
<dbReference type="AlphaFoldDB" id="A0A1M5B3L6"/>
<evidence type="ECO:0000313" key="2">
    <source>
        <dbReference type="Proteomes" id="UP000184048"/>
    </source>
</evidence>
<name>A0A1M5B3L6_9BACT</name>
<dbReference type="STRING" id="1121884.SAMN02745131_02473"/>
<organism evidence="1 2">
    <name type="scientific">Flavisolibacter ginsengisoli DSM 18119</name>
    <dbReference type="NCBI Taxonomy" id="1121884"/>
    <lineage>
        <taxon>Bacteria</taxon>
        <taxon>Pseudomonadati</taxon>
        <taxon>Bacteroidota</taxon>
        <taxon>Chitinophagia</taxon>
        <taxon>Chitinophagales</taxon>
        <taxon>Chitinophagaceae</taxon>
        <taxon>Flavisolibacter</taxon>
    </lineage>
</organism>
<proteinExistence type="predicted"/>